<accession>A0A7C1FRR6</accession>
<evidence type="ECO:0000259" key="1">
    <source>
        <dbReference type="Pfam" id="PF09949"/>
    </source>
</evidence>
<reference evidence="2" key="1">
    <citation type="journal article" date="2020" name="mSystems">
        <title>Genome- and Community-Level Interaction Insights into Carbon Utilization and Element Cycling Functions of Hydrothermarchaeota in Hydrothermal Sediment.</title>
        <authorList>
            <person name="Zhou Z."/>
            <person name="Liu Y."/>
            <person name="Xu W."/>
            <person name="Pan J."/>
            <person name="Luo Z.H."/>
            <person name="Li M."/>
        </authorList>
    </citation>
    <scope>NUCLEOTIDE SEQUENCE [LARGE SCALE GENOMIC DNA]</scope>
    <source>
        <strain evidence="2">SpSt-289</strain>
    </source>
</reference>
<dbReference type="PANTHER" id="PTHR28208:SF3">
    <property type="entry name" value="PHOSPHATIDATE PHOSPHATASE APP1"/>
    <property type="match status" value="1"/>
</dbReference>
<dbReference type="PANTHER" id="PTHR28208">
    <property type="entry name" value="PHOSPHATIDATE PHOSPHATASE APP1"/>
    <property type="match status" value="1"/>
</dbReference>
<feature type="domain" description="Phosphatidate phosphatase APP1 catalytic" evidence="1">
    <location>
        <begin position="129"/>
        <end position="282"/>
    </location>
</feature>
<protein>
    <submittedName>
        <fullName evidence="2">DUF2183 domain-containing protein</fullName>
    </submittedName>
</protein>
<organism evidence="2">
    <name type="scientific">Caldilinea aerophila</name>
    <dbReference type="NCBI Taxonomy" id="133453"/>
    <lineage>
        <taxon>Bacteria</taxon>
        <taxon>Bacillati</taxon>
        <taxon>Chloroflexota</taxon>
        <taxon>Caldilineae</taxon>
        <taxon>Caldilineales</taxon>
        <taxon>Caldilineaceae</taxon>
        <taxon>Caldilinea</taxon>
    </lineage>
</organism>
<proteinExistence type="predicted"/>
<gene>
    <name evidence="2" type="ORF">ENQ20_18430</name>
</gene>
<name>A0A7C1FRR6_9CHLR</name>
<dbReference type="InterPro" id="IPR052935">
    <property type="entry name" value="Mg2+_PAP"/>
</dbReference>
<sequence>MSLPWVTIVPYRSFGVAEQLFVKGRVVYDRPLPPASAADPVWKNFHHMLRRLNSREVPGARVEILFGDQRWQAVADEEGYFSLSLPLAQPVDPAQVWHTVWVRLVEPLARNAPVQVAAEVLTPPPSARFAVISDVDDTILQSHAASLLRSFVVTFFGNAQTRLPFAGVAALYQALWRGVSSVEMNPIFYVSSSPWNFYDFLVEFMDRCRLPAGPMFLHDYGLMRLFSALSHRHKLKPVRWLLETYPHLSFVLIGDSGQKDPELYSEIVQEHPQRIAAILIRDVSSRRRDLVVDSLSESARALGVPMTKVADSAQAAKFVANFGLISAEDVRTVQRAVREERQALR</sequence>
<dbReference type="EMBL" id="DSMG01000193">
    <property type="protein sequence ID" value="HDX33438.1"/>
    <property type="molecule type" value="Genomic_DNA"/>
</dbReference>
<dbReference type="GO" id="GO:0008195">
    <property type="term" value="F:phosphatidate phosphatase activity"/>
    <property type="evidence" value="ECO:0007669"/>
    <property type="project" value="InterPro"/>
</dbReference>
<dbReference type="AlphaFoldDB" id="A0A7C1FRR6"/>
<dbReference type="InterPro" id="IPR019236">
    <property type="entry name" value="APP1_cat"/>
</dbReference>
<evidence type="ECO:0000313" key="2">
    <source>
        <dbReference type="EMBL" id="HDX33438.1"/>
    </source>
</evidence>
<comment type="caution">
    <text evidence="2">The sequence shown here is derived from an EMBL/GenBank/DDBJ whole genome shotgun (WGS) entry which is preliminary data.</text>
</comment>
<dbReference type="Pfam" id="PF09949">
    <property type="entry name" value="APP1_cat"/>
    <property type="match status" value="1"/>
</dbReference>